<proteinExistence type="predicted"/>
<reference evidence="2" key="1">
    <citation type="journal article" date="2022" name="bioRxiv">
        <title>Sequencing and chromosome-scale assembly of the giantPleurodeles waltlgenome.</title>
        <authorList>
            <person name="Brown T."/>
            <person name="Elewa A."/>
            <person name="Iarovenko S."/>
            <person name="Subramanian E."/>
            <person name="Araus A.J."/>
            <person name="Petzold A."/>
            <person name="Susuki M."/>
            <person name="Suzuki K.-i.T."/>
            <person name="Hayashi T."/>
            <person name="Toyoda A."/>
            <person name="Oliveira C."/>
            <person name="Osipova E."/>
            <person name="Leigh N.D."/>
            <person name="Simon A."/>
            <person name="Yun M.H."/>
        </authorList>
    </citation>
    <scope>NUCLEOTIDE SEQUENCE</scope>
    <source>
        <strain evidence="2">20211129_DDA</strain>
        <tissue evidence="2">Liver</tissue>
    </source>
</reference>
<organism evidence="2 3">
    <name type="scientific">Pleurodeles waltl</name>
    <name type="common">Iberian ribbed newt</name>
    <dbReference type="NCBI Taxonomy" id="8319"/>
    <lineage>
        <taxon>Eukaryota</taxon>
        <taxon>Metazoa</taxon>
        <taxon>Chordata</taxon>
        <taxon>Craniata</taxon>
        <taxon>Vertebrata</taxon>
        <taxon>Euteleostomi</taxon>
        <taxon>Amphibia</taxon>
        <taxon>Batrachia</taxon>
        <taxon>Caudata</taxon>
        <taxon>Salamandroidea</taxon>
        <taxon>Salamandridae</taxon>
        <taxon>Pleurodelinae</taxon>
        <taxon>Pleurodeles</taxon>
    </lineage>
</organism>
<evidence type="ECO:0000313" key="3">
    <source>
        <dbReference type="Proteomes" id="UP001066276"/>
    </source>
</evidence>
<comment type="caution">
    <text evidence="2">The sequence shown here is derived from an EMBL/GenBank/DDBJ whole genome shotgun (WGS) entry which is preliminary data.</text>
</comment>
<accession>A0AAV7T8Q1</accession>
<feature type="region of interest" description="Disordered" evidence="1">
    <location>
        <begin position="42"/>
        <end position="148"/>
    </location>
</feature>
<dbReference type="EMBL" id="JANPWB010000007">
    <property type="protein sequence ID" value="KAJ1172987.1"/>
    <property type="molecule type" value="Genomic_DNA"/>
</dbReference>
<feature type="compositionally biased region" description="Low complexity" evidence="1">
    <location>
        <begin position="1"/>
        <end position="22"/>
    </location>
</feature>
<keyword evidence="3" id="KW-1185">Reference proteome</keyword>
<protein>
    <submittedName>
        <fullName evidence="2">Uncharacterized protein</fullName>
    </submittedName>
</protein>
<evidence type="ECO:0000313" key="2">
    <source>
        <dbReference type="EMBL" id="KAJ1172987.1"/>
    </source>
</evidence>
<feature type="compositionally biased region" description="Low complexity" evidence="1">
    <location>
        <begin position="91"/>
        <end position="101"/>
    </location>
</feature>
<feature type="compositionally biased region" description="Polar residues" evidence="1">
    <location>
        <begin position="49"/>
        <end position="59"/>
    </location>
</feature>
<name>A0AAV7T8Q1_PLEWA</name>
<gene>
    <name evidence="2" type="ORF">NDU88_004829</name>
</gene>
<evidence type="ECO:0000256" key="1">
    <source>
        <dbReference type="SAM" id="MobiDB-lite"/>
    </source>
</evidence>
<dbReference type="Proteomes" id="UP001066276">
    <property type="component" value="Chromosome 4_1"/>
</dbReference>
<sequence>MPARLAVPAVAPGAPGGPLRAGQRPVDYVRWQRTSLHCPASALRRPPSSVAQVRTTYSPTPAAAPCSSGPRGRPAGVSVQPARLLTAPGFSRGSVSRVSSGLRAPTRSQCHRGPPKQPDIDRILGGPLGAPILSGRHLSHSSSPPCHT</sequence>
<feature type="region of interest" description="Disordered" evidence="1">
    <location>
        <begin position="1"/>
        <end position="23"/>
    </location>
</feature>
<dbReference type="AlphaFoldDB" id="A0AAV7T8Q1"/>